<evidence type="ECO:0000256" key="2">
    <source>
        <dbReference type="ARBA" id="ARBA00012632"/>
    </source>
</evidence>
<dbReference type="GO" id="GO:0016158">
    <property type="term" value="F:inositol hexakisphosphate 3-phosphatase activity"/>
    <property type="evidence" value="ECO:0007669"/>
    <property type="project" value="UniProtKB-EC"/>
</dbReference>
<dbReference type="PANTHER" id="PTHR20963">
    <property type="entry name" value="MULTIPLE INOSITOL POLYPHOSPHATE PHOSPHATASE-RELATED"/>
    <property type="match status" value="1"/>
</dbReference>
<organism evidence="5 6">
    <name type="scientific">Orbilia oligospora</name>
    <name type="common">Nematode-trapping fungus</name>
    <name type="synonym">Arthrobotrys oligospora</name>
    <dbReference type="NCBI Taxonomy" id="2813651"/>
    <lineage>
        <taxon>Eukaryota</taxon>
        <taxon>Fungi</taxon>
        <taxon>Dikarya</taxon>
        <taxon>Ascomycota</taxon>
        <taxon>Pezizomycotina</taxon>
        <taxon>Orbiliomycetes</taxon>
        <taxon>Orbiliales</taxon>
        <taxon>Orbiliaceae</taxon>
        <taxon>Orbilia</taxon>
    </lineage>
</organism>
<keyword evidence="4" id="KW-1133">Transmembrane helix</keyword>
<dbReference type="EC" id="3.1.3.8" evidence="2"/>
<proteinExistence type="inferred from homology"/>
<keyword evidence="3" id="KW-0378">Hydrolase</keyword>
<dbReference type="AlphaFoldDB" id="A0A7C8P2B4"/>
<protein>
    <recommendedName>
        <fullName evidence="2">3-phytase</fullName>
        <ecNumber evidence="2">3.1.3.8</ecNumber>
    </recommendedName>
</protein>
<evidence type="ECO:0000256" key="3">
    <source>
        <dbReference type="ARBA" id="ARBA00022801"/>
    </source>
</evidence>
<reference evidence="5 6" key="1">
    <citation type="submission" date="2019-06" db="EMBL/GenBank/DDBJ databases">
        <authorList>
            <person name="Palmer J.M."/>
        </authorList>
    </citation>
    <scope>NUCLEOTIDE SEQUENCE [LARGE SCALE GENOMIC DNA]</scope>
    <source>
        <strain evidence="5 6">TWF703</strain>
    </source>
</reference>
<dbReference type="InterPro" id="IPR033379">
    <property type="entry name" value="Acid_Pase_AS"/>
</dbReference>
<keyword evidence="4" id="KW-0472">Membrane</keyword>
<evidence type="ECO:0000313" key="5">
    <source>
        <dbReference type="EMBL" id="KAF3124804.1"/>
    </source>
</evidence>
<comment type="caution">
    <text evidence="5">The sequence shown here is derived from an EMBL/GenBank/DDBJ whole genome shotgun (WGS) entry which is preliminary data.</text>
</comment>
<dbReference type="InterPro" id="IPR029033">
    <property type="entry name" value="His_PPase_superfam"/>
</dbReference>
<dbReference type="CDD" id="cd07061">
    <property type="entry name" value="HP_HAP_like"/>
    <property type="match status" value="1"/>
</dbReference>
<evidence type="ECO:0000313" key="6">
    <source>
        <dbReference type="Proteomes" id="UP000480548"/>
    </source>
</evidence>
<dbReference type="Gene3D" id="3.40.50.1240">
    <property type="entry name" value="Phosphoglycerate mutase-like"/>
    <property type="match status" value="1"/>
</dbReference>
<dbReference type="PROSITE" id="PS00616">
    <property type="entry name" value="HIS_ACID_PHOSPHAT_1"/>
    <property type="match status" value="1"/>
</dbReference>
<dbReference type="PROSITE" id="PS00778">
    <property type="entry name" value="HIS_ACID_PHOSPHAT_2"/>
    <property type="match status" value="1"/>
</dbReference>
<comment type="similarity">
    <text evidence="1">Belongs to the histidine acid phosphatase family.</text>
</comment>
<accession>A0A7C8P2B4</accession>
<gene>
    <name evidence="5" type="ORF">TWF703_011163</name>
</gene>
<feature type="transmembrane region" description="Helical" evidence="4">
    <location>
        <begin position="62"/>
        <end position="85"/>
    </location>
</feature>
<sequence>MSILLESSPPLGKLRARWYKAAILLLALLLIVLNWRRSCISSYSYTDEDNKILYGREDCVSLVVFTANMFIWGLVTPMVLLTELVTGKLMLRQRRCDSPDNGYSCHKDISRSWGPYSPYFSIEPTTDSNVDIYHNCQVTFANVLSRHGARYPTRGAGEGIKFTLNKIQSQATSYSHKTSFIKKFKYTLGSDTLTPFGEQEMYNSGVRFYRRYKSLASDHVPFFRFSAQQRVIDSGDKFAQGFIDERAKQIGGPVMSFPPPVLVYEGYPFNNTMDHGTCREFETGRFSKVASAAQTEYASSFTKPIIKWLTSEISGVSITPQDTINLMSLCPFYTVAESTGDPLPQFCDLFSKDEFKLYNYYLSLGKFYGYGPGNPLGPAQGIGYVNELISRLTSTPVNDSTTTNSTLDNDPATFPLGKKLYADFSHDNTMTSIFSALNLFQGIRNLSTTEIEQTSKFNAAELVPFASRMYVEKLQCMDNKGKEFVRVVINDKTMELKACKKDKKGRCAVSAFVNSLKWARDGGNWAECGWPYEKFLTEVSTEFYWACLFNGTMPLRDLPREIHHEILSHLDEIVDQVAADLALPVWSNLFQTRALQETRYHFDRSRKPGFPSVHSMFQELANQISCVVKNGTVECYRFRFPKGKWWENPNLQDVWDISTCSFLDEPLVKSTADSADKGSWKIEISTISPLSWTYPQPFECSETTTVREFIDASTGSNINLEGYIEGEGLPLDTYQEVIIQGSTVYDGGEYSEYRSPPARDPEVTMVTTVSFVKRSTKQYQEWMAADQHLRAIIRL</sequence>
<dbReference type="Proteomes" id="UP000480548">
    <property type="component" value="Unassembled WGS sequence"/>
</dbReference>
<evidence type="ECO:0000256" key="4">
    <source>
        <dbReference type="SAM" id="Phobius"/>
    </source>
</evidence>
<dbReference type="Pfam" id="PF00328">
    <property type="entry name" value="His_Phos_2"/>
    <property type="match status" value="1"/>
</dbReference>
<dbReference type="PANTHER" id="PTHR20963:SF24">
    <property type="entry name" value="3-PHYTASE B"/>
    <property type="match status" value="1"/>
</dbReference>
<evidence type="ECO:0000256" key="1">
    <source>
        <dbReference type="ARBA" id="ARBA00005375"/>
    </source>
</evidence>
<dbReference type="EMBL" id="WIQZ01000096">
    <property type="protein sequence ID" value="KAF3124804.1"/>
    <property type="molecule type" value="Genomic_DNA"/>
</dbReference>
<dbReference type="GO" id="GO:0003993">
    <property type="term" value="F:acid phosphatase activity"/>
    <property type="evidence" value="ECO:0007669"/>
    <property type="project" value="TreeGrafter"/>
</dbReference>
<keyword evidence="4" id="KW-0812">Transmembrane</keyword>
<name>A0A7C8P2B4_ORBOL</name>
<dbReference type="InterPro" id="IPR000560">
    <property type="entry name" value="His_Pase_clade-2"/>
</dbReference>
<dbReference type="SUPFAM" id="SSF53254">
    <property type="entry name" value="Phosphoglycerate mutase-like"/>
    <property type="match status" value="1"/>
</dbReference>